<gene>
    <name evidence="4" type="ORF">SAMN02910418_01251</name>
</gene>
<evidence type="ECO:0000256" key="1">
    <source>
        <dbReference type="ARBA" id="ARBA00008520"/>
    </source>
</evidence>
<name>A0A1H3ZQP2_9ACTO</name>
<organism evidence="4 5">
    <name type="scientific">Bowdeniella nasicola</name>
    <dbReference type="NCBI Taxonomy" id="208480"/>
    <lineage>
        <taxon>Bacteria</taxon>
        <taxon>Bacillati</taxon>
        <taxon>Actinomycetota</taxon>
        <taxon>Actinomycetes</taxon>
        <taxon>Actinomycetales</taxon>
        <taxon>Actinomycetaceae</taxon>
        <taxon>Bowdeniella</taxon>
    </lineage>
</organism>
<keyword evidence="2" id="KW-0813">Transport</keyword>
<evidence type="ECO:0000313" key="4">
    <source>
        <dbReference type="EMBL" id="SEA26027.1"/>
    </source>
</evidence>
<keyword evidence="3" id="KW-0732">Signal</keyword>
<evidence type="ECO:0000256" key="3">
    <source>
        <dbReference type="SAM" id="SignalP"/>
    </source>
</evidence>
<feature type="signal peptide" evidence="3">
    <location>
        <begin position="1"/>
        <end position="24"/>
    </location>
</feature>
<comment type="similarity">
    <text evidence="1">Belongs to the bacterial solute-binding protein 1 family.</text>
</comment>
<dbReference type="PANTHER" id="PTHR43649:SF29">
    <property type="entry name" value="OSMOPROTECTIVE COMPOUNDS-BINDING PROTEIN GGTB"/>
    <property type="match status" value="1"/>
</dbReference>
<dbReference type="SUPFAM" id="SSF53850">
    <property type="entry name" value="Periplasmic binding protein-like II"/>
    <property type="match status" value="1"/>
</dbReference>
<feature type="chain" id="PRO_5038617365" evidence="3">
    <location>
        <begin position="25"/>
        <end position="466"/>
    </location>
</feature>
<dbReference type="Proteomes" id="UP000199288">
    <property type="component" value="Unassembled WGS sequence"/>
</dbReference>
<dbReference type="InterPro" id="IPR050490">
    <property type="entry name" value="Bact_solute-bd_prot1"/>
</dbReference>
<protein>
    <submittedName>
        <fullName evidence="4">Alpha-glucoside transport system substrate-binding protein</fullName>
    </submittedName>
</protein>
<dbReference type="OrthoDB" id="8663148at2"/>
<dbReference type="AlphaFoldDB" id="A0A1H3ZQP2"/>
<proteinExistence type="inferred from homology"/>
<dbReference type="RefSeq" id="WP_092563709.1">
    <property type="nucleotide sequence ID" value="NZ_FNQV01000006.1"/>
</dbReference>
<evidence type="ECO:0000313" key="5">
    <source>
        <dbReference type="Proteomes" id="UP000199288"/>
    </source>
</evidence>
<evidence type="ECO:0000256" key="2">
    <source>
        <dbReference type="ARBA" id="ARBA00022448"/>
    </source>
</evidence>
<dbReference type="Gene3D" id="3.40.190.10">
    <property type="entry name" value="Periplasmic binding protein-like II"/>
    <property type="match status" value="2"/>
</dbReference>
<dbReference type="PANTHER" id="PTHR43649">
    <property type="entry name" value="ARABINOSE-BINDING PROTEIN-RELATED"/>
    <property type="match status" value="1"/>
</dbReference>
<reference evidence="5" key="1">
    <citation type="submission" date="2016-10" db="EMBL/GenBank/DDBJ databases">
        <authorList>
            <person name="Varghese N."/>
            <person name="Submissions S."/>
        </authorList>
    </citation>
    <scope>NUCLEOTIDE SEQUENCE [LARGE SCALE GENOMIC DNA]</scope>
    <source>
        <strain evidence="5">KPR-1</strain>
    </source>
</reference>
<dbReference type="PROSITE" id="PS51257">
    <property type="entry name" value="PROKAR_LIPOPROTEIN"/>
    <property type="match status" value="1"/>
</dbReference>
<keyword evidence="5" id="KW-1185">Reference proteome</keyword>
<accession>A0A1H3ZQP2</accession>
<dbReference type="EMBL" id="FNQV01000006">
    <property type="protein sequence ID" value="SEA26027.1"/>
    <property type="molecule type" value="Genomic_DNA"/>
</dbReference>
<sequence>MRTFTTRRGAATLAGAAAIALTLAACGGADNLGGGGGGSTTGGGDTGGDAGSSDCSDFEAYGKHEGKTVSITSSIREVEADQLQDTFEKFTECTGITVQHNGIGEFENQIVVQAEGGNAPDLAIFPQPGLLKRMVEENYVKEAPESVEKLVDEGWTEDWKAYGTVNDKFYAAPLMASVKSFVWYSPKAFQEGGYEIPKTWDELMTLTDKIASEHSEGSTRPWCAGIESGGATGWPATDWIEDLVLRVGGGDVYDQWVNHEIPFNDAKIKESAEYVGKILTDDKYVNGGIGDARSIANTSFNDGGLPILDGECFMHRQASFYEAQWPQGTNVGEDGEAFAFPLPPVNEGEVPLLVGGEFVGAFNDKPETEAVQAYMASGTWANTRVEIGGVTSANKAVDASKASSPVLKQAIELLQDENSVVRFDGSDLMPSEVGAGSFWKGMTQWLNKEKDLDGVLNDIEASWPAN</sequence>